<dbReference type="PROSITE" id="PS51257">
    <property type="entry name" value="PROKAR_LIPOPROTEIN"/>
    <property type="match status" value="1"/>
</dbReference>
<feature type="signal peptide" evidence="1">
    <location>
        <begin position="1"/>
        <end position="19"/>
    </location>
</feature>
<reference evidence="2" key="1">
    <citation type="submission" date="2022-07" db="EMBL/GenBank/DDBJ databases">
        <title>Taxonomy of Novel Oxalotrophic and Methylotrophic Bacteria.</title>
        <authorList>
            <person name="Sahin N."/>
            <person name="Tani A."/>
        </authorList>
    </citation>
    <scope>NUCLEOTIDE SEQUENCE</scope>
    <source>
        <strain evidence="2">Y10</strain>
    </source>
</reference>
<dbReference type="SUPFAM" id="SSF101898">
    <property type="entry name" value="NHL repeat"/>
    <property type="match status" value="1"/>
</dbReference>
<accession>A0ABQ5MHY1</accession>
<keyword evidence="1" id="KW-0732">Signal</keyword>
<dbReference type="Proteomes" id="UP001143543">
    <property type="component" value="Unassembled WGS sequence"/>
</dbReference>
<sequence>MKKLIAIAFLILTSCTNYGQIHTLTKITKKLKENSGLAITGKDSYWVIEDSGNDNAIYKLSEKGKMAREIEIENAKNVDWEELTMDDDGNVYIGDFGNNRSERKNLAIYIISNPDKIEKKKTKAKKITFSYPEQKDFPAKDEDKIFDCEAFFYLNGQLYLFTKDRSNPYAGRCFLYTIPATPGDYKATYLATHNFGKDYHTGSITAADISPDKTKVALLTHKHLYIYSDFTGSKFFEGKLTVLDLEDNSQKESVAFKDNRTLLISDEASKKDAKLYEVTLP</sequence>
<dbReference type="EMBL" id="BRVO01000001">
    <property type="protein sequence ID" value="GLB48537.1"/>
    <property type="molecule type" value="Genomic_DNA"/>
</dbReference>
<feature type="chain" id="PRO_5046030933" evidence="1">
    <location>
        <begin position="20"/>
        <end position="281"/>
    </location>
</feature>
<evidence type="ECO:0000313" key="2">
    <source>
        <dbReference type="EMBL" id="GLB48537.1"/>
    </source>
</evidence>
<evidence type="ECO:0000313" key="3">
    <source>
        <dbReference type="Proteomes" id="UP001143543"/>
    </source>
</evidence>
<dbReference type="RefSeq" id="WP_281764172.1">
    <property type="nucleotide sequence ID" value="NZ_BRVO01000001.1"/>
</dbReference>
<name>A0ABQ5MHY1_9FLAO</name>
<comment type="caution">
    <text evidence="2">The sequence shown here is derived from an EMBL/GenBank/DDBJ whole genome shotgun (WGS) entry which is preliminary data.</text>
</comment>
<evidence type="ECO:0000256" key="1">
    <source>
        <dbReference type="SAM" id="SignalP"/>
    </source>
</evidence>
<dbReference type="Gene3D" id="2.120.10.30">
    <property type="entry name" value="TolB, C-terminal domain"/>
    <property type="match status" value="1"/>
</dbReference>
<gene>
    <name evidence="2" type="ORF">Y10_09050</name>
</gene>
<keyword evidence="3" id="KW-1185">Reference proteome</keyword>
<organism evidence="2 3">
    <name type="scientific">Neptunitalea lumnitzerae</name>
    <dbReference type="NCBI Taxonomy" id="2965509"/>
    <lineage>
        <taxon>Bacteria</taxon>
        <taxon>Pseudomonadati</taxon>
        <taxon>Bacteroidota</taxon>
        <taxon>Flavobacteriia</taxon>
        <taxon>Flavobacteriales</taxon>
        <taxon>Flavobacteriaceae</taxon>
        <taxon>Neptunitalea</taxon>
    </lineage>
</organism>
<protein>
    <submittedName>
        <fullName evidence="2">Uncharacterized protein</fullName>
    </submittedName>
</protein>
<proteinExistence type="predicted"/>
<dbReference type="InterPro" id="IPR011042">
    <property type="entry name" value="6-blade_b-propeller_TolB-like"/>
</dbReference>